<organism evidence="3 4">
    <name type="scientific">Nocardioides eburneiflavus</name>
    <dbReference type="NCBI Taxonomy" id="2518372"/>
    <lineage>
        <taxon>Bacteria</taxon>
        <taxon>Bacillati</taxon>
        <taxon>Actinomycetota</taxon>
        <taxon>Actinomycetes</taxon>
        <taxon>Propionibacteriales</taxon>
        <taxon>Nocardioidaceae</taxon>
        <taxon>Nocardioides</taxon>
    </lineage>
</organism>
<feature type="chain" id="PRO_5021412366" evidence="2">
    <location>
        <begin position="26"/>
        <end position="852"/>
    </location>
</feature>
<dbReference type="EMBL" id="SRRO01000001">
    <property type="protein sequence ID" value="TGN63498.1"/>
    <property type="molecule type" value="Genomic_DNA"/>
</dbReference>
<feature type="region of interest" description="Disordered" evidence="1">
    <location>
        <begin position="519"/>
        <end position="543"/>
    </location>
</feature>
<protein>
    <submittedName>
        <fullName evidence="3">Peptidase</fullName>
    </submittedName>
</protein>
<dbReference type="AlphaFoldDB" id="A0A4Z1CE24"/>
<evidence type="ECO:0000256" key="1">
    <source>
        <dbReference type="SAM" id="MobiDB-lite"/>
    </source>
</evidence>
<comment type="caution">
    <text evidence="3">The sequence shown here is derived from an EMBL/GenBank/DDBJ whole genome shotgun (WGS) entry which is preliminary data.</text>
</comment>
<gene>
    <name evidence="3" type="ORF">EXE59_05700</name>
</gene>
<proteinExistence type="predicted"/>
<feature type="region of interest" description="Disordered" evidence="1">
    <location>
        <begin position="73"/>
        <end position="103"/>
    </location>
</feature>
<keyword evidence="2" id="KW-0732">Signal</keyword>
<dbReference type="Proteomes" id="UP000297496">
    <property type="component" value="Unassembled WGS sequence"/>
</dbReference>
<dbReference type="SUPFAM" id="SSF51556">
    <property type="entry name" value="Metallo-dependent hydrolases"/>
    <property type="match status" value="1"/>
</dbReference>
<accession>A0A4Z1CE24</accession>
<evidence type="ECO:0000313" key="3">
    <source>
        <dbReference type="EMBL" id="TGN63498.1"/>
    </source>
</evidence>
<dbReference type="InterPro" id="IPR032466">
    <property type="entry name" value="Metal_Hydrolase"/>
</dbReference>
<keyword evidence="4" id="KW-1185">Reference proteome</keyword>
<evidence type="ECO:0000313" key="4">
    <source>
        <dbReference type="Proteomes" id="UP000297496"/>
    </source>
</evidence>
<evidence type="ECO:0000256" key="2">
    <source>
        <dbReference type="SAM" id="SignalP"/>
    </source>
</evidence>
<reference evidence="3 4" key="1">
    <citation type="submission" date="2019-04" db="EMBL/GenBank/DDBJ databases">
        <title>Three New Species of Nocardioides, Nocardioides euryhalodurans sp. nov., Nocardioides seonyuensis sp. nov. and Nocardioides eburneoflavus sp. nov. Isolated from Soil.</title>
        <authorList>
            <person name="Roh S.G."/>
            <person name="Lee C."/>
            <person name="Kim M.-K."/>
            <person name="Kim S.B."/>
        </authorList>
    </citation>
    <scope>NUCLEOTIDE SEQUENCE [LARGE SCALE GENOMIC DNA]</scope>
    <source>
        <strain evidence="3 4">MMS17-SY213</strain>
    </source>
</reference>
<name>A0A4Z1CE24_9ACTN</name>
<dbReference type="RefSeq" id="WP_135838036.1">
    <property type="nucleotide sequence ID" value="NZ_SRRO01000001.1"/>
</dbReference>
<dbReference type="OrthoDB" id="6071905at2"/>
<sequence length="852" mass="92142">MTPTPRPLHRIVTSLLAAGGLVAGAVLTAAPTGGGSASLPTTYDAQARARAAATAEREPHVHQAGIAATAALDGHGHAHDPTTKNALSRSGEAAAHPDRTTPRLRAASLARVRAQRTQREPRLTRVPLRSKRRTVPESVYAMAGGCYRLGGQSLTFRATGLGTYLLHAPDRTFLAASGADGATWASNPSPLADWTARRTGRGRFTFTLADGRSLRRTGTGFGTGTPQAFALRRTTGCTPFPEVATNVRGRPFGGVTSHQEVRGWVDPHVHGQTHEFLGGRVICSPPFHRYGAPAALVDCPDHRVADGRGALLEDALAERAPGTGHDPVGWPTFSYWPNPHSLTHQQVYYKWLERSWRAGLRIHTSLLTENHVLCTVYPLKKNSCDDRDAVRLQAQRMREMQDYIDAQHGGPGRGWYRIVTDPFEARRVINQGKLAVVMGMETSVPLGCNVQLGRPTCTEEQMLAELAEMRRLGVSQMELTNKFDNAFTGVAGDAGTTGTLTNGANFLSTGSFLRMRTCPSTNAPGAEDRLQSPNLGDLTGGQPSTPEQDAIFGAIWKLFGDVGVQPAPLYPAGPHCNQLGLSPLGEKLLSAMIDQRILVDPDHMSVAGRTAALDYLERQQAAGRPVGVVSSHSWSTPDAYPRIYRLGGFVAPYAGDSTGFVEKWRQHLGWTDRRYYFGFGFGSDMNGFGAQGDPRGADAPAPVTYPFTGLGGVTVDRQRSGERVFDINTDGVAHYGLYADWVEDAQHVAGPDGAALGADLARGAEAYLQTWERAWGLAPDSCRNPGLRRSVRAFTRAAEPGLRARALMRRVGQPWQRLGREFTYCAEEPGRKRVLMTVELSRTGTVTGVRRG</sequence>
<dbReference type="Gene3D" id="3.20.20.140">
    <property type="entry name" value="Metal-dependent hydrolases"/>
    <property type="match status" value="1"/>
</dbReference>
<feature type="signal peptide" evidence="2">
    <location>
        <begin position="1"/>
        <end position="25"/>
    </location>
</feature>